<keyword evidence="1" id="KW-0560">Oxidoreductase</keyword>
<name>A0A086P7G0_SPHHM</name>
<keyword evidence="2" id="KW-0812">Transmembrane</keyword>
<evidence type="ECO:0000256" key="2">
    <source>
        <dbReference type="SAM" id="Phobius"/>
    </source>
</evidence>
<dbReference type="GO" id="GO:0016491">
    <property type="term" value="F:oxidoreductase activity"/>
    <property type="evidence" value="ECO:0007669"/>
    <property type="project" value="UniProtKB-KW"/>
</dbReference>
<dbReference type="InterPro" id="IPR006076">
    <property type="entry name" value="FAD-dep_OxRdtase"/>
</dbReference>
<dbReference type="Pfam" id="PF01266">
    <property type="entry name" value="DAO"/>
    <property type="match status" value="1"/>
</dbReference>
<dbReference type="SUPFAM" id="SSF51905">
    <property type="entry name" value="FAD/NAD(P)-binding domain"/>
    <property type="match status" value="1"/>
</dbReference>
<accession>A0A086P7G0</accession>
<dbReference type="RefSeq" id="WP_156103383.1">
    <property type="nucleotide sequence ID" value="NZ_BCZD01000043.1"/>
</dbReference>
<keyword evidence="5" id="KW-1185">Reference proteome</keyword>
<dbReference type="EMBL" id="JFZA02000032">
    <property type="protein sequence ID" value="KFG89328.1"/>
    <property type="molecule type" value="Genomic_DNA"/>
</dbReference>
<dbReference type="InterPro" id="IPR036188">
    <property type="entry name" value="FAD/NAD-bd_sf"/>
</dbReference>
<keyword evidence="2" id="KW-1133">Transmembrane helix</keyword>
<organism evidence="4 5">
    <name type="scientific">Sphingobium herbicidovorans (strain ATCC 700291 / DSM 11019 / CCUG 56400 / KCTC 2939 / LMG 18315 / NBRC 16415 / MH)</name>
    <name type="common">Sphingomonas herbicidovorans</name>
    <dbReference type="NCBI Taxonomy" id="1219045"/>
    <lineage>
        <taxon>Bacteria</taxon>
        <taxon>Pseudomonadati</taxon>
        <taxon>Pseudomonadota</taxon>
        <taxon>Alphaproteobacteria</taxon>
        <taxon>Sphingomonadales</taxon>
        <taxon>Sphingomonadaceae</taxon>
        <taxon>Sphingobium</taxon>
    </lineage>
</organism>
<comment type="caution">
    <text evidence="4">The sequence shown here is derived from an EMBL/GenBank/DDBJ whole genome shotgun (WGS) entry which is preliminary data.</text>
</comment>
<keyword evidence="2" id="KW-0472">Membrane</keyword>
<gene>
    <name evidence="4" type="ORF">BV98_002870</name>
</gene>
<dbReference type="AlphaFoldDB" id="A0A086P7G0"/>
<evidence type="ECO:0000313" key="4">
    <source>
        <dbReference type="EMBL" id="KFG89328.1"/>
    </source>
</evidence>
<sequence>MSSTAPSVPSRAKVVIIGGGIAGCSTAYHLAKMGEP</sequence>
<protein>
    <submittedName>
        <fullName evidence="4">Oxidoreductase protein</fullName>
    </submittedName>
</protein>
<reference evidence="4" key="1">
    <citation type="submission" date="2014-08" db="EMBL/GenBank/DDBJ databases">
        <title>Draft genome sequences of Sphingobium herbicidovorans.</title>
        <authorList>
            <person name="Gan H.M."/>
            <person name="Gan H.Y."/>
            <person name="Savka M.A."/>
        </authorList>
    </citation>
    <scope>NUCLEOTIDE SEQUENCE [LARGE SCALE GENOMIC DNA]</scope>
    <source>
        <strain evidence="4">NBRC 16415</strain>
    </source>
</reference>
<feature type="domain" description="FAD dependent oxidoreductase" evidence="3">
    <location>
        <begin position="13"/>
        <end position="34"/>
    </location>
</feature>
<evidence type="ECO:0000259" key="3">
    <source>
        <dbReference type="Pfam" id="PF01266"/>
    </source>
</evidence>
<feature type="transmembrane region" description="Helical" evidence="2">
    <location>
        <begin position="12"/>
        <end position="31"/>
    </location>
</feature>
<evidence type="ECO:0000313" key="5">
    <source>
        <dbReference type="Proteomes" id="UP000024284"/>
    </source>
</evidence>
<evidence type="ECO:0000256" key="1">
    <source>
        <dbReference type="ARBA" id="ARBA00023002"/>
    </source>
</evidence>
<dbReference type="Gene3D" id="3.50.50.60">
    <property type="entry name" value="FAD/NAD(P)-binding domain"/>
    <property type="match status" value="1"/>
</dbReference>
<dbReference type="Proteomes" id="UP000024284">
    <property type="component" value="Unassembled WGS sequence"/>
</dbReference>
<proteinExistence type="predicted"/>